<evidence type="ECO:0000256" key="1">
    <source>
        <dbReference type="ARBA" id="ARBA00023015"/>
    </source>
</evidence>
<comment type="caution">
    <text evidence="5">The sequence shown here is derived from an EMBL/GenBank/DDBJ whole genome shotgun (WGS) entry which is preliminary data.</text>
</comment>
<evidence type="ECO:0000256" key="3">
    <source>
        <dbReference type="ARBA" id="ARBA00023163"/>
    </source>
</evidence>
<keyword evidence="3" id="KW-0804">Transcription</keyword>
<dbReference type="eggNOG" id="COG1846">
    <property type="taxonomic scope" value="Bacteria"/>
</dbReference>
<dbReference type="InterPro" id="IPR036388">
    <property type="entry name" value="WH-like_DNA-bd_sf"/>
</dbReference>
<dbReference type="SUPFAM" id="SSF46785">
    <property type="entry name" value="Winged helix' DNA-binding domain"/>
    <property type="match status" value="1"/>
</dbReference>
<evidence type="ECO:0000313" key="5">
    <source>
        <dbReference type="EMBL" id="KGE19817.1"/>
    </source>
</evidence>
<organism evidence="5 6">
    <name type="scientific">Paenibacillus wynnii</name>
    <dbReference type="NCBI Taxonomy" id="268407"/>
    <lineage>
        <taxon>Bacteria</taxon>
        <taxon>Bacillati</taxon>
        <taxon>Bacillota</taxon>
        <taxon>Bacilli</taxon>
        <taxon>Bacillales</taxon>
        <taxon>Paenibacillaceae</taxon>
        <taxon>Paenibacillus</taxon>
    </lineage>
</organism>
<dbReference type="InterPro" id="IPR036390">
    <property type="entry name" value="WH_DNA-bd_sf"/>
</dbReference>
<dbReference type="OrthoDB" id="1644269at2"/>
<sequence>MDLMKDEKFVFGSIQIVANKKETLLERELKEFDITFKQWFLTVVIENTFDTPPTLKETAKAMGSSHQNVKQIALKLEQKGFIFLEKDKKDSRVKRIRLTEERYKFSEMIQVKAATFTAALFMGIEEDEMSKARVVLHRMMSNLAKMEQREQED</sequence>
<keyword evidence="2" id="KW-0238">DNA-binding</keyword>
<dbReference type="InterPro" id="IPR000835">
    <property type="entry name" value="HTH_MarR-typ"/>
</dbReference>
<dbReference type="EMBL" id="JQCR01000002">
    <property type="protein sequence ID" value="KGE19817.1"/>
    <property type="molecule type" value="Genomic_DNA"/>
</dbReference>
<dbReference type="GO" id="GO:0003677">
    <property type="term" value="F:DNA binding"/>
    <property type="evidence" value="ECO:0007669"/>
    <property type="project" value="UniProtKB-KW"/>
</dbReference>
<reference evidence="5 6" key="2">
    <citation type="submission" date="2014-10" db="EMBL/GenBank/DDBJ databases">
        <title>Comparative genomics of the Paenibacillus odorifer group.</title>
        <authorList>
            <person name="Tsai Y.-C."/>
            <person name="Martin N."/>
            <person name="Korlach J."/>
            <person name="Wiedmann M."/>
        </authorList>
    </citation>
    <scope>NUCLEOTIDE SEQUENCE [LARGE SCALE GENOMIC DNA]</scope>
    <source>
        <strain evidence="5 6">DSM 18334</strain>
    </source>
</reference>
<accession>A0A098ME53</accession>
<dbReference type="STRING" id="268407.PWYN_11060"/>
<reference evidence="5 6" key="1">
    <citation type="submission" date="2014-08" db="EMBL/GenBank/DDBJ databases">
        <authorList>
            <person name="den Bakker H.C."/>
        </authorList>
    </citation>
    <scope>NUCLEOTIDE SEQUENCE [LARGE SCALE GENOMIC DNA]</scope>
    <source>
        <strain evidence="5 6">DSM 18334</strain>
    </source>
</reference>
<dbReference type="PANTHER" id="PTHR42756:SF1">
    <property type="entry name" value="TRANSCRIPTIONAL REPRESSOR OF EMRAB OPERON"/>
    <property type="match status" value="1"/>
</dbReference>
<name>A0A098ME53_9BACL</name>
<dbReference type="AlphaFoldDB" id="A0A098ME53"/>
<dbReference type="PANTHER" id="PTHR42756">
    <property type="entry name" value="TRANSCRIPTIONAL REGULATOR, MARR"/>
    <property type="match status" value="1"/>
</dbReference>
<proteinExistence type="predicted"/>
<dbReference type="Gene3D" id="1.10.10.10">
    <property type="entry name" value="Winged helix-like DNA-binding domain superfamily/Winged helix DNA-binding domain"/>
    <property type="match status" value="1"/>
</dbReference>
<keyword evidence="1" id="KW-0805">Transcription regulation</keyword>
<evidence type="ECO:0000256" key="2">
    <source>
        <dbReference type="ARBA" id="ARBA00023125"/>
    </source>
</evidence>
<dbReference type="PROSITE" id="PS50995">
    <property type="entry name" value="HTH_MARR_2"/>
    <property type="match status" value="1"/>
</dbReference>
<evidence type="ECO:0000313" key="6">
    <source>
        <dbReference type="Proteomes" id="UP000029734"/>
    </source>
</evidence>
<dbReference type="Proteomes" id="UP000029734">
    <property type="component" value="Unassembled WGS sequence"/>
</dbReference>
<keyword evidence="6" id="KW-1185">Reference proteome</keyword>
<dbReference type="SMART" id="SM00347">
    <property type="entry name" value="HTH_MARR"/>
    <property type="match status" value="1"/>
</dbReference>
<gene>
    <name evidence="5" type="ORF">PWYN_11060</name>
</gene>
<dbReference type="GO" id="GO:0003700">
    <property type="term" value="F:DNA-binding transcription factor activity"/>
    <property type="evidence" value="ECO:0007669"/>
    <property type="project" value="InterPro"/>
</dbReference>
<feature type="domain" description="HTH marR-type" evidence="4">
    <location>
        <begin position="1"/>
        <end position="141"/>
    </location>
</feature>
<evidence type="ECO:0000259" key="4">
    <source>
        <dbReference type="PROSITE" id="PS50995"/>
    </source>
</evidence>
<protein>
    <submittedName>
        <fullName evidence="5">MarR family transcriptional regulator</fullName>
    </submittedName>
</protein>